<gene>
    <name evidence="1" type="ORF">CVT25_002656</name>
</gene>
<dbReference type="AlphaFoldDB" id="A0A409WLI3"/>
<protein>
    <submittedName>
        <fullName evidence="1">Uncharacterized protein</fullName>
    </submittedName>
</protein>
<evidence type="ECO:0000313" key="2">
    <source>
        <dbReference type="Proteomes" id="UP000283269"/>
    </source>
</evidence>
<organism evidence="1 2">
    <name type="scientific">Psilocybe cyanescens</name>
    <dbReference type="NCBI Taxonomy" id="93625"/>
    <lineage>
        <taxon>Eukaryota</taxon>
        <taxon>Fungi</taxon>
        <taxon>Dikarya</taxon>
        <taxon>Basidiomycota</taxon>
        <taxon>Agaricomycotina</taxon>
        <taxon>Agaricomycetes</taxon>
        <taxon>Agaricomycetidae</taxon>
        <taxon>Agaricales</taxon>
        <taxon>Agaricineae</taxon>
        <taxon>Strophariaceae</taxon>
        <taxon>Psilocybe</taxon>
    </lineage>
</organism>
<name>A0A409WLI3_PSICY</name>
<dbReference type="Proteomes" id="UP000283269">
    <property type="component" value="Unassembled WGS sequence"/>
</dbReference>
<dbReference type="OrthoDB" id="10533226at2759"/>
<comment type="caution">
    <text evidence="1">The sequence shown here is derived from an EMBL/GenBank/DDBJ whole genome shotgun (WGS) entry which is preliminary data.</text>
</comment>
<dbReference type="InParanoid" id="A0A409WLI3"/>
<reference evidence="1 2" key="1">
    <citation type="journal article" date="2018" name="Evol. Lett.">
        <title>Horizontal gene cluster transfer increased hallucinogenic mushroom diversity.</title>
        <authorList>
            <person name="Reynolds H.T."/>
            <person name="Vijayakumar V."/>
            <person name="Gluck-Thaler E."/>
            <person name="Korotkin H.B."/>
            <person name="Matheny P.B."/>
            <person name="Slot J.C."/>
        </authorList>
    </citation>
    <scope>NUCLEOTIDE SEQUENCE [LARGE SCALE GENOMIC DNA]</scope>
    <source>
        <strain evidence="1 2">2631</strain>
    </source>
</reference>
<sequence length="225" mass="26124">MSYSHILDQIFAERNARFELEGKHELREEWNRYNNLLRQVTEENIDFLNTGKVPNSKDSVIFWTQLSDEKKKKLIQDVYMAEELNQELKRNGKCTRASLVIGMMGDFKSYLRYVAALQNDTTRTLPIEAYNYAKWQEDRERKWEKRELRRAAKVNGQINAVLAEAKEPGSSCQSRYYLSSVAVAAEMAAEEAQNSLISYNTASDFFETYGAAMLQELIKPPLLRQ</sequence>
<proteinExistence type="predicted"/>
<keyword evidence="2" id="KW-1185">Reference proteome</keyword>
<evidence type="ECO:0000313" key="1">
    <source>
        <dbReference type="EMBL" id="PPQ79386.1"/>
    </source>
</evidence>
<accession>A0A409WLI3</accession>
<dbReference type="EMBL" id="NHYD01003376">
    <property type="protein sequence ID" value="PPQ79386.1"/>
    <property type="molecule type" value="Genomic_DNA"/>
</dbReference>